<comment type="function">
    <text evidence="7">Sigma factors are initiation factors that promote the attachment of RNA polymerase to specific initiation sites and are then released. Sigma-S contributes to the protection against external stress, thus playing a role in cellular fitness and survival.</text>
</comment>
<proteinExistence type="inferred from homology"/>
<dbReference type="InterPro" id="IPR007627">
    <property type="entry name" value="RNA_pol_sigma70_r2"/>
</dbReference>
<sequence length="227" mass="25233">MQKNSDAIGKIGLSPDDAACSHTSSPDDLNVLRDEELVKMAQEGSATAEEFLIRKYKGLAKTKSRQYFIIGGDNEDVIQEGMIGIFEAIRDYDVDGAASFRTFAELCMSRQIITAIKSANRKKHQILNDSLSLSVEDKTDGEGPSPMERVAADENLNPETLALMNEVATYLQADGLADFSDFESRVWMEMRKGLTYKEIAASLGKSPKAIDNAIQRIKKKIYTFLEY</sequence>
<dbReference type="RefSeq" id="WP_133528129.1">
    <property type="nucleotide sequence ID" value="NZ_SNXO01000010.1"/>
</dbReference>
<dbReference type="SUPFAM" id="SSF46894">
    <property type="entry name" value="C-terminal effector domain of the bipartite response regulators"/>
    <property type="match status" value="1"/>
</dbReference>
<dbReference type="InterPro" id="IPR036388">
    <property type="entry name" value="WH-like_DNA-bd_sf"/>
</dbReference>
<dbReference type="Pfam" id="PF04542">
    <property type="entry name" value="Sigma70_r2"/>
    <property type="match status" value="1"/>
</dbReference>
<evidence type="ECO:0000256" key="6">
    <source>
        <dbReference type="ARBA" id="ARBA00023163"/>
    </source>
</evidence>
<accession>A0A4R6Q983</accession>
<evidence type="ECO:0000256" key="4">
    <source>
        <dbReference type="ARBA" id="ARBA00023082"/>
    </source>
</evidence>
<dbReference type="Pfam" id="PF08281">
    <property type="entry name" value="Sigma70_r4_2"/>
    <property type="match status" value="1"/>
</dbReference>
<protein>
    <recommendedName>
        <fullName evidence="2">RNA polymerase sigma factor SigS</fullName>
    </recommendedName>
</protein>
<evidence type="ECO:0000313" key="10">
    <source>
        <dbReference type="EMBL" id="TDP57729.1"/>
    </source>
</evidence>
<dbReference type="GO" id="GO:0016987">
    <property type="term" value="F:sigma factor activity"/>
    <property type="evidence" value="ECO:0007669"/>
    <property type="project" value="UniProtKB-KW"/>
</dbReference>
<dbReference type="SUPFAM" id="SSF88946">
    <property type="entry name" value="Sigma2 domain of RNA polymerase sigma factors"/>
    <property type="match status" value="1"/>
</dbReference>
<comment type="similarity">
    <text evidence="1">Belongs to the sigma-70 factor family.</text>
</comment>
<dbReference type="PIRSF" id="PIRSF002939">
    <property type="entry name" value="RNA_polymerase_sigma-H_factor"/>
    <property type="match status" value="1"/>
</dbReference>
<dbReference type="NCBIfam" id="TIGR02937">
    <property type="entry name" value="sigma70-ECF"/>
    <property type="match status" value="1"/>
</dbReference>
<dbReference type="InterPro" id="IPR013249">
    <property type="entry name" value="RNA_pol_sigma70_r4_t2"/>
</dbReference>
<evidence type="ECO:0000256" key="1">
    <source>
        <dbReference type="ARBA" id="ARBA00007788"/>
    </source>
</evidence>
<dbReference type="InterPro" id="IPR013325">
    <property type="entry name" value="RNA_pol_sigma_r2"/>
</dbReference>
<feature type="domain" description="RNA polymerase sigma-70 region 2" evidence="8">
    <location>
        <begin position="52"/>
        <end position="121"/>
    </location>
</feature>
<name>A0A4R6Q983_9FIRM</name>
<dbReference type="PANTHER" id="PTHR30385">
    <property type="entry name" value="SIGMA FACTOR F FLAGELLAR"/>
    <property type="match status" value="1"/>
</dbReference>
<evidence type="ECO:0000259" key="8">
    <source>
        <dbReference type="Pfam" id="PF04542"/>
    </source>
</evidence>
<evidence type="ECO:0000256" key="2">
    <source>
        <dbReference type="ARBA" id="ARBA00021245"/>
    </source>
</evidence>
<dbReference type="OrthoDB" id="9783788at2"/>
<organism evidence="10 11">
    <name type="scientific">Aminicella lysinilytica</name>
    <dbReference type="NCBI Taxonomy" id="433323"/>
    <lineage>
        <taxon>Bacteria</taxon>
        <taxon>Bacillati</taxon>
        <taxon>Bacillota</taxon>
        <taxon>Clostridia</taxon>
        <taxon>Peptostreptococcales</taxon>
        <taxon>Anaerovoracaceae</taxon>
        <taxon>Aminicella</taxon>
    </lineage>
</organism>
<keyword evidence="11" id="KW-1185">Reference proteome</keyword>
<keyword evidence="4" id="KW-0731">Sigma factor</keyword>
<keyword evidence="3" id="KW-0805">Transcription regulation</keyword>
<dbReference type="PANTHER" id="PTHR30385:SF1">
    <property type="entry name" value="RNA POLYMERASE SIGMA-H FACTOR"/>
    <property type="match status" value="1"/>
</dbReference>
<feature type="domain" description="RNA polymerase sigma factor 70 region 4 type 2" evidence="9">
    <location>
        <begin position="192"/>
        <end position="221"/>
    </location>
</feature>
<dbReference type="EMBL" id="SNXO01000010">
    <property type="protein sequence ID" value="TDP57729.1"/>
    <property type="molecule type" value="Genomic_DNA"/>
</dbReference>
<keyword evidence="5" id="KW-0238">DNA-binding</keyword>
<evidence type="ECO:0000259" key="9">
    <source>
        <dbReference type="Pfam" id="PF08281"/>
    </source>
</evidence>
<dbReference type="AlphaFoldDB" id="A0A4R6Q983"/>
<dbReference type="GO" id="GO:0006352">
    <property type="term" value="P:DNA-templated transcription initiation"/>
    <property type="evidence" value="ECO:0007669"/>
    <property type="project" value="InterPro"/>
</dbReference>
<dbReference type="InterPro" id="IPR014284">
    <property type="entry name" value="RNA_pol_sigma-70_dom"/>
</dbReference>
<dbReference type="GO" id="GO:0003677">
    <property type="term" value="F:DNA binding"/>
    <property type="evidence" value="ECO:0007669"/>
    <property type="project" value="UniProtKB-KW"/>
</dbReference>
<dbReference type="InterPro" id="IPR016371">
    <property type="entry name" value="RNA_pol_sigma-H_factor"/>
</dbReference>
<dbReference type="Proteomes" id="UP000295500">
    <property type="component" value="Unassembled WGS sequence"/>
</dbReference>
<dbReference type="Gene3D" id="1.20.120.1810">
    <property type="match status" value="1"/>
</dbReference>
<dbReference type="Gene3D" id="1.10.10.10">
    <property type="entry name" value="Winged helix-like DNA-binding domain superfamily/Winged helix DNA-binding domain"/>
    <property type="match status" value="1"/>
</dbReference>
<evidence type="ECO:0000256" key="7">
    <source>
        <dbReference type="ARBA" id="ARBA00024701"/>
    </source>
</evidence>
<reference evidence="10 11" key="1">
    <citation type="submission" date="2019-03" db="EMBL/GenBank/DDBJ databases">
        <title>Genomic Encyclopedia of Type Strains, Phase IV (KMG-IV): sequencing the most valuable type-strain genomes for metagenomic binning, comparative biology and taxonomic classification.</title>
        <authorList>
            <person name="Goeker M."/>
        </authorList>
    </citation>
    <scope>NUCLEOTIDE SEQUENCE [LARGE SCALE GENOMIC DNA]</scope>
    <source>
        <strain evidence="10 11">DSM 28287</strain>
    </source>
</reference>
<gene>
    <name evidence="10" type="ORF">EV211_11028</name>
</gene>
<comment type="caution">
    <text evidence="10">The sequence shown here is derived from an EMBL/GenBank/DDBJ whole genome shotgun (WGS) entry which is preliminary data.</text>
</comment>
<evidence type="ECO:0000313" key="11">
    <source>
        <dbReference type="Proteomes" id="UP000295500"/>
    </source>
</evidence>
<evidence type="ECO:0000256" key="5">
    <source>
        <dbReference type="ARBA" id="ARBA00023125"/>
    </source>
</evidence>
<keyword evidence="6" id="KW-0804">Transcription</keyword>
<dbReference type="InterPro" id="IPR016032">
    <property type="entry name" value="Sig_transdc_resp-reg_C-effctor"/>
</dbReference>
<evidence type="ECO:0000256" key="3">
    <source>
        <dbReference type="ARBA" id="ARBA00023015"/>
    </source>
</evidence>